<comment type="caution">
    <text evidence="1">The sequence shown here is derived from an EMBL/GenBank/DDBJ whole genome shotgun (WGS) entry which is preliminary data.</text>
</comment>
<gene>
    <name evidence="1" type="ORF">BGZ65_008340</name>
</gene>
<feature type="non-terminal residue" evidence="1">
    <location>
        <position position="1"/>
    </location>
</feature>
<accession>A0A9P6IU48</accession>
<evidence type="ECO:0000313" key="1">
    <source>
        <dbReference type="EMBL" id="KAF9948050.1"/>
    </source>
</evidence>
<dbReference type="Proteomes" id="UP000749646">
    <property type="component" value="Unassembled WGS sequence"/>
</dbReference>
<sequence length="95" mass="10713">HRTATSGSLFVWLCKNLEAAPKHPDLLVRYEESIDVGVAEVSLDPCAQKDIGDLCSVALWSKRILDEMVTKMEITEEAQVLFFQVLGKNCTFYHI</sequence>
<dbReference type="OrthoDB" id="2422929at2759"/>
<name>A0A9P6IU48_9FUNG</name>
<proteinExistence type="predicted"/>
<protein>
    <submittedName>
        <fullName evidence="1">Uncharacterized protein</fullName>
    </submittedName>
</protein>
<keyword evidence="2" id="KW-1185">Reference proteome</keyword>
<dbReference type="EMBL" id="JAAAHW010007474">
    <property type="protein sequence ID" value="KAF9948050.1"/>
    <property type="molecule type" value="Genomic_DNA"/>
</dbReference>
<reference evidence="1" key="1">
    <citation type="journal article" date="2020" name="Fungal Divers.">
        <title>Resolving the Mortierellaceae phylogeny through synthesis of multi-gene phylogenetics and phylogenomics.</title>
        <authorList>
            <person name="Vandepol N."/>
            <person name="Liber J."/>
            <person name="Desiro A."/>
            <person name="Na H."/>
            <person name="Kennedy M."/>
            <person name="Barry K."/>
            <person name="Grigoriev I.V."/>
            <person name="Miller A.N."/>
            <person name="O'Donnell K."/>
            <person name="Stajich J.E."/>
            <person name="Bonito G."/>
        </authorList>
    </citation>
    <scope>NUCLEOTIDE SEQUENCE</scope>
    <source>
        <strain evidence="1">MES-2147</strain>
    </source>
</reference>
<dbReference type="AlphaFoldDB" id="A0A9P6IU48"/>
<evidence type="ECO:0000313" key="2">
    <source>
        <dbReference type="Proteomes" id="UP000749646"/>
    </source>
</evidence>
<organism evidence="1 2">
    <name type="scientific">Modicella reniformis</name>
    <dbReference type="NCBI Taxonomy" id="1440133"/>
    <lineage>
        <taxon>Eukaryota</taxon>
        <taxon>Fungi</taxon>
        <taxon>Fungi incertae sedis</taxon>
        <taxon>Mucoromycota</taxon>
        <taxon>Mortierellomycotina</taxon>
        <taxon>Mortierellomycetes</taxon>
        <taxon>Mortierellales</taxon>
        <taxon>Mortierellaceae</taxon>
        <taxon>Modicella</taxon>
    </lineage>
</organism>